<feature type="transmembrane region" description="Helical" evidence="1">
    <location>
        <begin position="135"/>
        <end position="151"/>
    </location>
</feature>
<keyword evidence="3" id="KW-1185">Reference proteome</keyword>
<comment type="caution">
    <text evidence="2">The sequence shown here is derived from an EMBL/GenBank/DDBJ whole genome shotgun (WGS) entry which is preliminary data.</text>
</comment>
<keyword evidence="1" id="KW-1133">Transmembrane helix</keyword>
<evidence type="ECO:0000256" key="1">
    <source>
        <dbReference type="SAM" id="Phobius"/>
    </source>
</evidence>
<feature type="transmembrane region" description="Helical" evidence="1">
    <location>
        <begin position="84"/>
        <end position="103"/>
    </location>
</feature>
<reference evidence="2 3" key="1">
    <citation type="submission" date="2023-07" db="EMBL/GenBank/DDBJ databases">
        <title>Genomic Encyclopedia of Type Strains, Phase IV (KMG-IV): sequencing the most valuable type-strain genomes for metagenomic binning, comparative biology and taxonomic classification.</title>
        <authorList>
            <person name="Goeker M."/>
        </authorList>
    </citation>
    <scope>NUCLEOTIDE SEQUENCE [LARGE SCALE GENOMIC DNA]</scope>
    <source>
        <strain evidence="2 3">DSM 1400</strain>
    </source>
</reference>
<keyword evidence="1" id="KW-0812">Transmembrane</keyword>
<proteinExistence type="predicted"/>
<evidence type="ECO:0000313" key="2">
    <source>
        <dbReference type="EMBL" id="MDQ0480325.1"/>
    </source>
</evidence>
<evidence type="ECO:0000313" key="3">
    <source>
        <dbReference type="Proteomes" id="UP001224418"/>
    </source>
</evidence>
<accession>A0ABU0JV78</accession>
<protein>
    <submittedName>
        <fullName evidence="2">Uncharacterized protein</fullName>
    </submittedName>
</protein>
<gene>
    <name evidence="2" type="ORF">QOZ93_002073</name>
</gene>
<dbReference type="RefSeq" id="WP_307356242.1">
    <property type="nucleotide sequence ID" value="NZ_BAAACJ010000013.1"/>
</dbReference>
<keyword evidence="1" id="KW-0472">Membrane</keyword>
<dbReference type="Proteomes" id="UP001224418">
    <property type="component" value="Unassembled WGS sequence"/>
</dbReference>
<feature type="transmembrane region" description="Helical" evidence="1">
    <location>
        <begin position="12"/>
        <end position="45"/>
    </location>
</feature>
<organism evidence="2 3">
    <name type="scientific">Hathewaya limosa</name>
    <name type="common">Clostridium limosum</name>
    <dbReference type="NCBI Taxonomy" id="1536"/>
    <lineage>
        <taxon>Bacteria</taxon>
        <taxon>Bacillati</taxon>
        <taxon>Bacillota</taxon>
        <taxon>Clostridia</taxon>
        <taxon>Eubacteriales</taxon>
        <taxon>Clostridiaceae</taxon>
        <taxon>Hathewaya</taxon>
    </lineage>
</organism>
<sequence>MHSLLENSLCCIILAFAMFLPIFIIGPTFCFILFTITFFTLGTVLYKNTIFYEKYIAKFSKNYYYEYLGKDITSKQLMQHKYTFIYYYWGINGFLSFLSYFQFEYVNFCLFNNLFLLFLNSIIGLILYKKFENSIQYNISCVIYIFLLILSL</sequence>
<name>A0ABU0JV78_HATLI</name>
<dbReference type="EMBL" id="JAUSWN010000017">
    <property type="protein sequence ID" value="MDQ0480325.1"/>
    <property type="molecule type" value="Genomic_DNA"/>
</dbReference>
<feature type="transmembrane region" description="Helical" evidence="1">
    <location>
        <begin position="109"/>
        <end position="128"/>
    </location>
</feature>